<protein>
    <submittedName>
        <fullName evidence="1">Uncharacterized protein</fullName>
    </submittedName>
</protein>
<dbReference type="AlphaFoldDB" id="A0A5A9PN41"/>
<evidence type="ECO:0000313" key="2">
    <source>
        <dbReference type="Proteomes" id="UP000324632"/>
    </source>
</evidence>
<evidence type="ECO:0000313" key="1">
    <source>
        <dbReference type="EMBL" id="KAA0723225.1"/>
    </source>
</evidence>
<dbReference type="InterPro" id="IPR021109">
    <property type="entry name" value="Peptidase_aspartic_dom_sf"/>
</dbReference>
<gene>
    <name evidence="1" type="ORF">E1301_Tti005344</name>
</gene>
<dbReference type="Gene3D" id="2.40.70.10">
    <property type="entry name" value="Acid Proteases"/>
    <property type="match status" value="1"/>
</dbReference>
<proteinExistence type="predicted"/>
<comment type="caution">
    <text evidence="1">The sequence shown here is derived from an EMBL/GenBank/DDBJ whole genome shotgun (WGS) entry which is preliminary data.</text>
</comment>
<organism evidence="1 2">
    <name type="scientific">Triplophysa tibetana</name>
    <dbReference type="NCBI Taxonomy" id="1572043"/>
    <lineage>
        <taxon>Eukaryota</taxon>
        <taxon>Metazoa</taxon>
        <taxon>Chordata</taxon>
        <taxon>Craniata</taxon>
        <taxon>Vertebrata</taxon>
        <taxon>Euteleostomi</taxon>
        <taxon>Actinopterygii</taxon>
        <taxon>Neopterygii</taxon>
        <taxon>Teleostei</taxon>
        <taxon>Ostariophysi</taxon>
        <taxon>Cypriniformes</taxon>
        <taxon>Nemacheilidae</taxon>
        <taxon>Triplophysa</taxon>
    </lineage>
</organism>
<reference evidence="1 2" key="1">
    <citation type="journal article" date="2019" name="Mol. Ecol. Resour.">
        <title>Chromosome-level genome assembly of Triplophysa tibetana, a fish adapted to the harsh high-altitude environment of the Tibetan Plateau.</title>
        <authorList>
            <person name="Yang X."/>
            <person name="Liu H."/>
            <person name="Ma Z."/>
            <person name="Zou Y."/>
            <person name="Zou M."/>
            <person name="Mao Y."/>
            <person name="Li X."/>
            <person name="Wang H."/>
            <person name="Chen T."/>
            <person name="Wang W."/>
            <person name="Yang R."/>
        </authorList>
    </citation>
    <scope>NUCLEOTIDE SEQUENCE [LARGE SCALE GENOMIC DNA]</scope>
    <source>
        <strain evidence="1">TTIB1903HZAU</strain>
        <tissue evidence="1">Muscle</tissue>
    </source>
</reference>
<name>A0A5A9PN41_9TELE</name>
<keyword evidence="2" id="KW-1185">Reference proteome</keyword>
<sequence>MQNSSLRKTIDQNIVFIYDQKNGVVRVVSGEKLPILGRWQTVCQFDSSGVIAEFLVADVEPQEILLGADFLIKFSAVINLEQKSCRLMGIQIPLIFANDRDAQVREVIVHVNTSVPPRSEVQITGAVEGVVEGSQGMLEPSTSLNAHCDHLVARVVCKVEQGLLPIRVIKVTEATPILKCGMKVGTLFCDAEVEEGGGDCGNPMNTVDMLSDRLGLREKGYGESEMRASNHMSDQEMSPHIYELSDLADLFPRNEGELTRDWDPNPAQTPAFFSPMERINVQVPSSNRHKIKDKR</sequence>
<accession>A0A5A9PN41</accession>
<dbReference type="EMBL" id="SOYY01000003">
    <property type="protein sequence ID" value="KAA0723225.1"/>
    <property type="molecule type" value="Genomic_DNA"/>
</dbReference>
<dbReference type="Proteomes" id="UP000324632">
    <property type="component" value="Chromosome 3"/>
</dbReference>